<gene>
    <name evidence="2" type="ORF">MKW94_022568</name>
    <name evidence="1" type="ORF">MKW94_029607</name>
</gene>
<dbReference type="AlphaFoldDB" id="A0AA41RXW8"/>
<keyword evidence="3" id="KW-1185">Reference proteome</keyword>
<dbReference type="EMBL" id="JAJJMA010177828">
    <property type="protein sequence ID" value="MCL7037317.1"/>
    <property type="molecule type" value="Genomic_DNA"/>
</dbReference>
<evidence type="ECO:0000313" key="3">
    <source>
        <dbReference type="Proteomes" id="UP001177140"/>
    </source>
</evidence>
<dbReference type="PANTHER" id="PTHR34958">
    <property type="entry name" value="CONDITIONAL LOSS-OF-GROWTH 1"/>
    <property type="match status" value="1"/>
</dbReference>
<feature type="non-terminal residue" evidence="1">
    <location>
        <position position="92"/>
    </location>
</feature>
<dbReference type="PANTHER" id="PTHR34958:SF1">
    <property type="entry name" value="ARMADILLO-LIKE HELICAL DOMAIN-CONTAINING PROTEIN"/>
    <property type="match status" value="1"/>
</dbReference>
<evidence type="ECO:0000313" key="2">
    <source>
        <dbReference type="EMBL" id="MCL7037317.1"/>
    </source>
</evidence>
<reference evidence="1" key="1">
    <citation type="submission" date="2022-03" db="EMBL/GenBank/DDBJ databases">
        <title>A functionally conserved STORR gene fusion in Papaver species that diverged 16.8 million years ago.</title>
        <authorList>
            <person name="Catania T."/>
        </authorList>
    </citation>
    <scope>NUCLEOTIDE SEQUENCE</scope>
    <source>
        <strain evidence="1">S-191538</strain>
    </source>
</reference>
<dbReference type="EMBL" id="JAJJMA010046059">
    <property type="protein sequence ID" value="MCL7025496.1"/>
    <property type="molecule type" value="Genomic_DNA"/>
</dbReference>
<organism evidence="1 3">
    <name type="scientific">Papaver nudicaule</name>
    <name type="common">Iceland poppy</name>
    <dbReference type="NCBI Taxonomy" id="74823"/>
    <lineage>
        <taxon>Eukaryota</taxon>
        <taxon>Viridiplantae</taxon>
        <taxon>Streptophyta</taxon>
        <taxon>Embryophyta</taxon>
        <taxon>Tracheophyta</taxon>
        <taxon>Spermatophyta</taxon>
        <taxon>Magnoliopsida</taxon>
        <taxon>Ranunculales</taxon>
        <taxon>Papaveraceae</taxon>
        <taxon>Papaveroideae</taxon>
        <taxon>Papaver</taxon>
    </lineage>
</organism>
<proteinExistence type="predicted"/>
<protein>
    <submittedName>
        <fullName evidence="1">Uncharacterized protein</fullName>
    </submittedName>
</protein>
<accession>A0AA41RXW8</accession>
<feature type="non-terminal residue" evidence="1">
    <location>
        <position position="1"/>
    </location>
</feature>
<sequence length="92" mass="10158">YSQANSREDKRNLFLVLLDYVLHQINETGVAIGDSEYSFEEIQPLASMLTLADAAEAFYIAVKHGVEGIGEVLRGSISAALSRYPNVERLNV</sequence>
<evidence type="ECO:0000313" key="1">
    <source>
        <dbReference type="EMBL" id="MCL7025496.1"/>
    </source>
</evidence>
<comment type="caution">
    <text evidence="1">The sequence shown here is derived from an EMBL/GenBank/DDBJ whole genome shotgun (WGS) entry which is preliminary data.</text>
</comment>
<dbReference type="Proteomes" id="UP001177140">
    <property type="component" value="Unassembled WGS sequence"/>
</dbReference>
<name>A0AA41RXW8_PAPNU</name>